<dbReference type="InterPro" id="IPR020557">
    <property type="entry name" value="Fumarate_lyase_CS"/>
</dbReference>
<comment type="catalytic activity">
    <reaction evidence="5">
        <text>(S)-malate = fumarate + H2O</text>
        <dbReference type="Rhea" id="RHEA:12460"/>
        <dbReference type="ChEBI" id="CHEBI:15377"/>
        <dbReference type="ChEBI" id="CHEBI:15589"/>
        <dbReference type="ChEBI" id="CHEBI:29806"/>
        <dbReference type="EC" id="4.2.1.2"/>
    </reaction>
</comment>
<dbReference type="GO" id="GO:0004333">
    <property type="term" value="F:fumarate hydratase activity"/>
    <property type="evidence" value="ECO:0007669"/>
    <property type="project" value="UniProtKB-UniRule"/>
</dbReference>
<dbReference type="Gene3D" id="1.20.200.10">
    <property type="entry name" value="Fumarase/aspartase (Central domain)"/>
    <property type="match status" value="1"/>
</dbReference>
<evidence type="ECO:0000256" key="3">
    <source>
        <dbReference type="ARBA" id="ARBA00022532"/>
    </source>
</evidence>
<protein>
    <recommendedName>
        <fullName evidence="5">Fumarate hydratase class II</fullName>
        <shortName evidence="5">Fumarase C</shortName>
        <ecNumber evidence="5">4.2.1.2</ecNumber>
    </recommendedName>
    <alternativeName>
        <fullName evidence="5">Aerobic fumarase</fullName>
    </alternativeName>
    <alternativeName>
        <fullName evidence="5">Iron-independent fumarase</fullName>
    </alternativeName>
</protein>
<comment type="catalytic activity">
    <reaction evidence="1">
        <text>L-aspartate = fumarate + NH4(+)</text>
        <dbReference type="Rhea" id="RHEA:16601"/>
        <dbReference type="ChEBI" id="CHEBI:28938"/>
        <dbReference type="ChEBI" id="CHEBI:29806"/>
        <dbReference type="ChEBI" id="CHEBI:29991"/>
        <dbReference type="EC" id="4.3.1.1"/>
    </reaction>
</comment>
<evidence type="ECO:0000259" key="6">
    <source>
        <dbReference type="Pfam" id="PF00206"/>
    </source>
</evidence>
<keyword evidence="9" id="KW-1185">Reference proteome</keyword>
<evidence type="ECO:0000313" key="9">
    <source>
        <dbReference type="Proteomes" id="UP001209318"/>
    </source>
</evidence>
<gene>
    <name evidence="5 8" type="primary">fumC</name>
    <name evidence="8" type="ORF">OEV98_17570</name>
</gene>
<organism evidence="8 9">
    <name type="scientific">Perspicuibacillus lycopersici</name>
    <dbReference type="NCBI Taxonomy" id="1325689"/>
    <lineage>
        <taxon>Bacteria</taxon>
        <taxon>Bacillati</taxon>
        <taxon>Bacillota</taxon>
        <taxon>Bacilli</taxon>
        <taxon>Bacillales</taxon>
        <taxon>Bacillaceae</taxon>
        <taxon>Perspicuibacillus</taxon>
    </lineage>
</organism>
<name>A0AAE3IVQ6_9BACI</name>
<dbReference type="InterPro" id="IPR018951">
    <property type="entry name" value="Fumarase_C_C"/>
</dbReference>
<feature type="binding site" evidence="5">
    <location>
        <position position="185"/>
    </location>
    <ligand>
        <name>substrate</name>
    </ligand>
</feature>
<dbReference type="RefSeq" id="WP_263074657.1">
    <property type="nucleotide sequence ID" value="NZ_JAOUSF010000009.1"/>
</dbReference>
<feature type="active site" evidence="5">
    <location>
        <position position="316"/>
    </location>
</feature>
<evidence type="ECO:0000259" key="7">
    <source>
        <dbReference type="Pfam" id="PF10415"/>
    </source>
</evidence>
<dbReference type="FunFam" id="1.10.40.30:FF:000002">
    <property type="entry name" value="Fumarate hydratase class II"/>
    <property type="match status" value="1"/>
</dbReference>
<comment type="subcellular location">
    <subcellularLocation>
        <location evidence="5">Cytoplasm</location>
    </subcellularLocation>
</comment>
<dbReference type="InterPro" id="IPR024083">
    <property type="entry name" value="Fumarase/histidase_N"/>
</dbReference>
<dbReference type="FunFam" id="1.10.275.10:FF:000001">
    <property type="entry name" value="Fumarate hydratase, mitochondrial"/>
    <property type="match status" value="1"/>
</dbReference>
<feature type="binding site" evidence="5">
    <location>
        <begin position="322"/>
        <end position="324"/>
    </location>
    <ligand>
        <name>substrate</name>
    </ligand>
</feature>
<dbReference type="FunFam" id="1.20.200.10:FF:000001">
    <property type="entry name" value="Fumarate hydratase, mitochondrial"/>
    <property type="match status" value="1"/>
</dbReference>
<dbReference type="GO" id="GO:0006099">
    <property type="term" value="P:tricarboxylic acid cycle"/>
    <property type="evidence" value="ECO:0007669"/>
    <property type="project" value="UniProtKB-UniRule"/>
</dbReference>
<dbReference type="PRINTS" id="PR00145">
    <property type="entry name" value="ARGSUCLYASE"/>
</dbReference>
<comment type="miscellaneous">
    <text evidence="5">There are 2 substrate-binding sites: the catalytic A site, and the non-catalytic B site that may play a role in the transfer of substrate or product between the active site and the solvent. Alternatively, the B site may bind allosteric effectors.</text>
</comment>
<dbReference type="PANTHER" id="PTHR11444:SF1">
    <property type="entry name" value="FUMARATE HYDRATASE, MITOCHONDRIAL"/>
    <property type="match status" value="1"/>
</dbReference>
<dbReference type="Gene3D" id="1.10.40.30">
    <property type="entry name" value="Fumarase/aspartase (C-terminal domain)"/>
    <property type="match status" value="1"/>
</dbReference>
<dbReference type="PRINTS" id="PR00149">
    <property type="entry name" value="FUMRATELYASE"/>
</dbReference>
<dbReference type="InterPro" id="IPR005677">
    <property type="entry name" value="Fum_hydII"/>
</dbReference>
<dbReference type="PROSITE" id="PS00163">
    <property type="entry name" value="FUMARATE_LYASES"/>
    <property type="match status" value="1"/>
</dbReference>
<comment type="similarity">
    <text evidence="2 5">Belongs to the class-II fumarase/aspartase family. Fumarase subfamily.</text>
</comment>
<dbReference type="Pfam" id="PF00206">
    <property type="entry name" value="Lyase_1"/>
    <property type="match status" value="1"/>
</dbReference>
<reference evidence="8" key="1">
    <citation type="submission" date="2022-10" db="EMBL/GenBank/DDBJ databases">
        <title>Description of Fervidibacillus gen. nov. in the family Fervidibacillaceae fam. nov. with two species, Fervidibacillus albus sp. nov., and Fervidibacillus halotolerans sp. nov., isolated from tidal flat sediments.</title>
        <authorList>
            <person name="Kwon K.K."/>
            <person name="Yang S.-H."/>
        </authorList>
    </citation>
    <scope>NUCLEOTIDE SEQUENCE</scope>
    <source>
        <strain evidence="8">JCM 19140</strain>
    </source>
</reference>
<dbReference type="GO" id="GO:0008797">
    <property type="term" value="F:aspartate ammonia-lyase activity"/>
    <property type="evidence" value="ECO:0007669"/>
    <property type="project" value="UniProtKB-EC"/>
</dbReference>
<keyword evidence="5" id="KW-0963">Cytoplasm</keyword>
<evidence type="ECO:0000256" key="1">
    <source>
        <dbReference type="ARBA" id="ARBA00001494"/>
    </source>
</evidence>
<evidence type="ECO:0000256" key="5">
    <source>
        <dbReference type="HAMAP-Rule" id="MF_00743"/>
    </source>
</evidence>
<dbReference type="GO" id="GO:0006108">
    <property type="term" value="P:malate metabolic process"/>
    <property type="evidence" value="ECO:0007669"/>
    <property type="project" value="TreeGrafter"/>
</dbReference>
<dbReference type="EMBL" id="JAOUSF010000009">
    <property type="protein sequence ID" value="MCU9615337.1"/>
    <property type="molecule type" value="Genomic_DNA"/>
</dbReference>
<dbReference type="Pfam" id="PF10415">
    <property type="entry name" value="FumaraseC_C"/>
    <property type="match status" value="1"/>
</dbReference>
<feature type="binding site" evidence="5">
    <location>
        <begin position="137"/>
        <end position="139"/>
    </location>
    <ligand>
        <name>substrate</name>
    </ligand>
</feature>
<dbReference type="EC" id="4.2.1.2" evidence="5"/>
<dbReference type="InterPro" id="IPR000362">
    <property type="entry name" value="Fumarate_lyase_fam"/>
</dbReference>
<dbReference type="GO" id="GO:0006106">
    <property type="term" value="P:fumarate metabolic process"/>
    <property type="evidence" value="ECO:0007669"/>
    <property type="project" value="InterPro"/>
</dbReference>
<dbReference type="InterPro" id="IPR008948">
    <property type="entry name" value="L-Aspartase-like"/>
</dbReference>
<feature type="site" description="Important for catalytic activity" evidence="5">
    <location>
        <position position="329"/>
    </location>
</feature>
<keyword evidence="3 5" id="KW-0816">Tricarboxylic acid cycle</keyword>
<dbReference type="CDD" id="cd01362">
    <property type="entry name" value="Fumarase_classII"/>
    <property type="match status" value="1"/>
</dbReference>
<comment type="function">
    <text evidence="5">Involved in the TCA cycle. Catalyzes the stereospecific interconversion of fumarate to L-malate.</text>
</comment>
<dbReference type="SUPFAM" id="SSF48557">
    <property type="entry name" value="L-aspartase-like"/>
    <property type="match status" value="1"/>
</dbReference>
<evidence type="ECO:0000313" key="8">
    <source>
        <dbReference type="EMBL" id="MCU9615337.1"/>
    </source>
</evidence>
<feature type="binding site" evidence="5">
    <location>
        <begin position="97"/>
        <end position="99"/>
    </location>
    <ligand>
        <name>substrate</name>
    </ligand>
</feature>
<keyword evidence="4 5" id="KW-0456">Lyase</keyword>
<dbReference type="NCBIfam" id="TIGR00979">
    <property type="entry name" value="fumC_II"/>
    <property type="match status" value="1"/>
</dbReference>
<dbReference type="AlphaFoldDB" id="A0AAE3IVQ6"/>
<dbReference type="Gene3D" id="1.10.275.10">
    <property type="entry name" value="Fumarase/aspartase (N-terminal domain)"/>
    <property type="match status" value="1"/>
</dbReference>
<dbReference type="NCBIfam" id="NF008909">
    <property type="entry name" value="PRK12273.1"/>
    <property type="match status" value="1"/>
</dbReference>
<comment type="subunit">
    <text evidence="5">Homotetramer.</text>
</comment>
<dbReference type="Proteomes" id="UP001209318">
    <property type="component" value="Unassembled WGS sequence"/>
</dbReference>
<feature type="domain" description="Fumarase C C-terminal" evidence="7">
    <location>
        <begin position="406"/>
        <end position="458"/>
    </location>
</feature>
<comment type="pathway">
    <text evidence="5">Carbohydrate metabolism; tricarboxylic acid cycle; (S)-malate from fumarate: step 1/1.</text>
</comment>
<feature type="binding site" evidence="5">
    <location>
        <position position="317"/>
    </location>
    <ligand>
        <name>substrate</name>
    </ligand>
</feature>
<dbReference type="HAMAP" id="MF_00743">
    <property type="entry name" value="FumaraseC"/>
    <property type="match status" value="1"/>
</dbReference>
<feature type="active site" description="Proton donor/acceptor" evidence="5">
    <location>
        <position position="186"/>
    </location>
</feature>
<feature type="binding site" description="in site B" evidence="5">
    <location>
        <begin position="127"/>
        <end position="130"/>
    </location>
    <ligand>
        <name>substrate</name>
    </ligand>
</feature>
<comment type="caution">
    <text evidence="8">The sequence shown here is derived from an EMBL/GenBank/DDBJ whole genome shotgun (WGS) entry which is preliminary data.</text>
</comment>
<feature type="domain" description="Fumarate lyase N-terminal" evidence="6">
    <location>
        <begin position="11"/>
        <end position="340"/>
    </location>
</feature>
<dbReference type="GO" id="GO:0005737">
    <property type="term" value="C:cytoplasm"/>
    <property type="evidence" value="ECO:0007669"/>
    <property type="project" value="UniProtKB-SubCell"/>
</dbReference>
<proteinExistence type="inferred from homology"/>
<dbReference type="PANTHER" id="PTHR11444">
    <property type="entry name" value="ASPARTATEAMMONIA/ARGININOSUCCINATE/ADENYLOSUCCINATE LYASE"/>
    <property type="match status" value="1"/>
</dbReference>
<accession>A0AAE3IVQ6</accession>
<evidence type="ECO:0000256" key="4">
    <source>
        <dbReference type="ARBA" id="ARBA00023239"/>
    </source>
</evidence>
<evidence type="ECO:0000256" key="2">
    <source>
        <dbReference type="ARBA" id="ARBA00009084"/>
    </source>
</evidence>
<dbReference type="InterPro" id="IPR022761">
    <property type="entry name" value="Fumarate_lyase_N"/>
</dbReference>
<sequence>MEYRIEKDTMGEIKVPADKYWGAQTQRSLENFAISNITMPVDLIDAFAILKRSCAIVNNKLGKLNQEKTEAIVQSADEILEGKFADNFPLKVWQTGSGTQSNMNLNEVIANRGNEILREKGSEEKLHPNDDVNMGQSSNDTFPTAMHVAAVVYVKTKLVPEIERLKAVLEEKSNQFMDIVKIGRTHLQDATPLTLGQEISGWVHMLSRSLTFITESTDKVKALAIGGTAVGTGINTHKDFGAMVSSEIEAYTGIDFYSSPNKFHGLTSHDEITYAHGALKALAADLMKIANDVRWLASGPRCGIGELTIPENEPGSSIMPGKVNPTQSEAITMIAAQVMGNDATIGFAASQGNFELNVFKPVIIYNFLQSAELLADGIRSFTDNCAVGIEPNYEVITKYLNESLMLVTALNPHIGYEKAAKIAKLAHKEGSTLKEAALQLGYLTSEEFDRMVKPEEMVTPK</sequence>